<dbReference type="eggNOG" id="ENOG502TGYK">
    <property type="taxonomic scope" value="Eukaryota"/>
</dbReference>
<protein>
    <submittedName>
        <fullName evidence="2">Thioredoxin domain-containing protein</fullName>
    </submittedName>
</protein>
<organism evidence="2 3">
    <name type="scientific">Caenorhabditis elegans</name>
    <dbReference type="NCBI Taxonomy" id="6239"/>
    <lineage>
        <taxon>Eukaryota</taxon>
        <taxon>Metazoa</taxon>
        <taxon>Ecdysozoa</taxon>
        <taxon>Nematoda</taxon>
        <taxon>Chromadorea</taxon>
        <taxon>Rhabditida</taxon>
        <taxon>Rhabditina</taxon>
        <taxon>Rhabditomorpha</taxon>
        <taxon>Rhabditoidea</taxon>
        <taxon>Rhabditidae</taxon>
        <taxon>Peloderinae</taxon>
        <taxon>Caenorhabditis</taxon>
    </lineage>
</organism>
<dbReference type="PaxDb" id="6239-F53F4.12"/>
<keyword evidence="3" id="KW-1185">Reference proteome</keyword>
<dbReference type="RefSeq" id="NP_506377.2">
    <property type="nucleotide sequence ID" value="NM_073976.3"/>
</dbReference>
<dbReference type="HOGENOM" id="CLU_858531_0_0_1"/>
<dbReference type="DIP" id="DIP-26263N"/>
<gene>
    <name evidence="2" type="ORF">CELE_F53F4.12</name>
    <name evidence="2 4" type="ORF">F53F4.12</name>
</gene>
<dbReference type="FunCoup" id="Q20727">
    <property type="interactions" value="1171"/>
</dbReference>
<feature type="compositionally biased region" description="Basic and acidic residues" evidence="1">
    <location>
        <begin position="208"/>
        <end position="224"/>
    </location>
</feature>
<dbReference type="GeneID" id="179851"/>
<dbReference type="AlphaFoldDB" id="Q20727"/>
<dbReference type="EMBL" id="BX284605">
    <property type="protein sequence ID" value="CAB01211.3"/>
    <property type="molecule type" value="Genomic_DNA"/>
</dbReference>
<dbReference type="AGR" id="WB:WBGene00009994"/>
<dbReference type="Proteomes" id="UP000001940">
    <property type="component" value="Chromosome V"/>
</dbReference>
<reference evidence="2 3" key="1">
    <citation type="journal article" date="1998" name="Science">
        <title>Genome sequence of the nematode C. elegans: a platform for investigating biology.</title>
        <authorList>
            <consortium name="The C. elegans sequencing consortium"/>
            <person name="Sulson J.E."/>
            <person name="Waterston R."/>
        </authorList>
    </citation>
    <scope>NUCLEOTIDE SEQUENCE [LARGE SCALE GENOMIC DNA]</scope>
    <source>
        <strain evidence="2 3">Bristol N2</strain>
    </source>
</reference>
<dbReference type="InParanoid" id="Q20727"/>
<dbReference type="OMA" id="QQVAYSI"/>
<feature type="region of interest" description="Disordered" evidence="1">
    <location>
        <begin position="194"/>
        <end position="254"/>
    </location>
</feature>
<dbReference type="WormBase" id="F53F4.12">
    <property type="protein sequence ID" value="CE36385"/>
    <property type="gene ID" value="WBGene00009994"/>
</dbReference>
<evidence type="ECO:0000313" key="2">
    <source>
        <dbReference type="EMBL" id="CAB01211.3"/>
    </source>
</evidence>
<dbReference type="Bgee" id="WBGene00009994">
    <property type="expression patterns" value="Expressed in embryo and 4 other cell types or tissues"/>
</dbReference>
<name>Q20727_CAEEL</name>
<dbReference type="KEGG" id="cel:CELE_F53F4.12"/>
<evidence type="ECO:0000313" key="3">
    <source>
        <dbReference type="Proteomes" id="UP000001940"/>
    </source>
</evidence>
<dbReference type="OrthoDB" id="5811900at2759"/>
<evidence type="ECO:0000256" key="1">
    <source>
        <dbReference type="SAM" id="MobiDB-lite"/>
    </source>
</evidence>
<accession>Q20727</accession>
<sequence length="324" mass="37214">MSENFGEATYVSGRHRKNPVLIYTSRTDRNKVYEFMIATKYKIPGLVSWKCVSCSKVKNGYRNLGAELKRKVPLILVDNDIIKEDPERPLNAEHFCNGKGHLEAVVDRARIDFVHMHGHEEPNSAQIRETIQHFAKEAASTAPIPLNGKEKREVQRTLGAKCLPLLHGVNKRRMCKKRKEATQAQFRDNEEGILEHGEGSSSSVQHQQVKDDRSSNKINEKTGEVQEDFQETPRKRRKAASKFPPFSSPTQQPLLVRPLPPMYYVRTGMASQVLPHQHHHHDSHHHSIDYYEDVEIEEEAREHVFDDEELISGDQQQVAYSIEL</sequence>
<evidence type="ECO:0000313" key="4">
    <source>
        <dbReference type="WormBase" id="F53F4.12"/>
    </source>
</evidence>
<dbReference type="CTD" id="179851"/>
<dbReference type="UCSC" id="F53F4.12">
    <property type="organism name" value="c. elegans"/>
</dbReference>
<proteinExistence type="predicted"/>
<dbReference type="PIR" id="T22580">
    <property type="entry name" value="T22580"/>
</dbReference>